<feature type="domain" description="MAM" evidence="2">
    <location>
        <begin position="267"/>
        <end position="432"/>
    </location>
</feature>
<evidence type="ECO:0000256" key="1">
    <source>
        <dbReference type="SAM" id="MobiDB-lite"/>
    </source>
</evidence>
<dbReference type="SUPFAM" id="SSF49899">
    <property type="entry name" value="Concanavalin A-like lectins/glucanases"/>
    <property type="match status" value="2"/>
</dbReference>
<feature type="non-terminal residue" evidence="3">
    <location>
        <position position="923"/>
    </location>
</feature>
<feature type="non-terminal residue" evidence="3">
    <location>
        <position position="1"/>
    </location>
</feature>
<feature type="region of interest" description="Disordered" evidence="1">
    <location>
        <begin position="599"/>
        <end position="630"/>
    </location>
</feature>
<dbReference type="InterPro" id="IPR000998">
    <property type="entry name" value="MAM_dom"/>
</dbReference>
<proteinExistence type="predicted"/>
<evidence type="ECO:0000259" key="2">
    <source>
        <dbReference type="PROSITE" id="PS50060"/>
    </source>
</evidence>
<dbReference type="Gene3D" id="2.60.120.200">
    <property type="match status" value="2"/>
</dbReference>
<dbReference type="PROSITE" id="PS50060">
    <property type="entry name" value="MAM_2"/>
    <property type="match status" value="2"/>
</dbReference>
<name>A0A0F9GXB3_9ZZZZ</name>
<feature type="domain" description="MAM" evidence="2">
    <location>
        <begin position="588"/>
        <end position="752"/>
    </location>
</feature>
<dbReference type="EMBL" id="LAZR01016688">
    <property type="protein sequence ID" value="KKM03404.1"/>
    <property type="molecule type" value="Genomic_DNA"/>
</dbReference>
<dbReference type="Pfam" id="PF00629">
    <property type="entry name" value="MAM"/>
    <property type="match status" value="2"/>
</dbReference>
<comment type="caution">
    <text evidence="3">The sequence shown here is derived from an EMBL/GenBank/DDBJ whole genome shotgun (WGS) entry which is preliminary data.</text>
</comment>
<dbReference type="InterPro" id="IPR013320">
    <property type="entry name" value="ConA-like_dom_sf"/>
</dbReference>
<dbReference type="GO" id="GO:0016020">
    <property type="term" value="C:membrane"/>
    <property type="evidence" value="ECO:0007669"/>
    <property type="project" value="InterPro"/>
</dbReference>
<protein>
    <recommendedName>
        <fullName evidence="2">MAM domain-containing protein</fullName>
    </recommendedName>
</protein>
<sequence>TITKDTLTVVPTNPFPEPLEMGYEYGSVYTFEYNINGTKSWRVVYDGKIIDSLNQGVELANISLFLEQFDRYVNIANVTTDKDGNFFLNHTIYGSIEMNALAKIEYEGDALYEELVHEEYIGLEEAINGTRFFRDENLDGFPDWPYSLHDLLLVLQGGYHPSINFRAQFDENFGGSTFDIINNLEGLIEGDINWTSGVYGTPGLSFDGSGTTISGGGGAMIEDYVDQISNVDGSSDKGTHDVFTDLQASDYFYDTISETIGGDDILDTDSFESGTGTWAYQGENWETPNWLQDTTDDYNWRLSNAGTLSGSTGASSPQDGSWFIYTEASSSRFGDHIIYTENSYEFDNNVNEEFRFYLNMYPATSAMILYLDYDGTGSWVNVDSWSAFSTSQGEWTYIVADLSGLTGTGHLRLRGVTSSSYNEDICIDNIVIYMENSENDYHMDLEIQFSNIMDFMDVEKVSIQTGTFTGSEDINVMYWNGVSWVTITSDLTAYAWNSYPVSLTGSTFTIKFAGSDLSSDTFQDTWNIDTVLLQYSGAGTDEDYVDSDTSNVDADSDVGDMINFNNMMASDDSYTSLIEIVGGEDIFYTENFEDANPSNWNWAHGTGDNADLTRGTSTPSGNTGPSGGYGPTPDSNSYFLYAEVSTDEPHAGGTSYTYFNYFLKPSDFSSLDIYWWYHAYGSAIGTYSLQHNASGSWVNLWSSSGQVQTSEGADWLEEHIDLSGISSEFGLRFVYTHVSGYQGDWSLDNINVIGIGSGVDYNLEQEVQFNNIPDGAGEMPTQDLRIKTGAMGSEDLSVEYWNGASWINLWSDLTASSWNNISIIGNLSSSTFTIRFSDGTKTSDASTPDTWDIDSVLLYLENSYGATEYIDYVDFGTALDGTLGSSNNRTIITSWLYPTAFTSNESNNGVKNTFLSKNGNLEL</sequence>
<dbReference type="AlphaFoldDB" id="A0A0F9GXB3"/>
<accession>A0A0F9GXB3</accession>
<gene>
    <name evidence="3" type="ORF">LCGC14_1774770</name>
</gene>
<evidence type="ECO:0000313" key="3">
    <source>
        <dbReference type="EMBL" id="KKM03404.1"/>
    </source>
</evidence>
<reference evidence="3" key="1">
    <citation type="journal article" date="2015" name="Nature">
        <title>Complex archaea that bridge the gap between prokaryotes and eukaryotes.</title>
        <authorList>
            <person name="Spang A."/>
            <person name="Saw J.H."/>
            <person name="Jorgensen S.L."/>
            <person name="Zaremba-Niedzwiedzka K."/>
            <person name="Martijn J."/>
            <person name="Lind A.E."/>
            <person name="van Eijk R."/>
            <person name="Schleper C."/>
            <person name="Guy L."/>
            <person name="Ettema T.J."/>
        </authorList>
    </citation>
    <scope>NUCLEOTIDE SEQUENCE</scope>
</reference>
<organism evidence="3">
    <name type="scientific">marine sediment metagenome</name>
    <dbReference type="NCBI Taxonomy" id="412755"/>
    <lineage>
        <taxon>unclassified sequences</taxon>
        <taxon>metagenomes</taxon>
        <taxon>ecological metagenomes</taxon>
    </lineage>
</organism>